<accession>A0A2V1DHX9</accession>
<feature type="compositionally biased region" description="Polar residues" evidence="1">
    <location>
        <begin position="411"/>
        <end position="426"/>
    </location>
</feature>
<feature type="region of interest" description="Disordered" evidence="1">
    <location>
        <begin position="539"/>
        <end position="676"/>
    </location>
</feature>
<evidence type="ECO:0000313" key="2">
    <source>
        <dbReference type="EMBL" id="PVH97787.1"/>
    </source>
</evidence>
<evidence type="ECO:0000256" key="1">
    <source>
        <dbReference type="SAM" id="MobiDB-lite"/>
    </source>
</evidence>
<name>A0A2V1DHX9_9PLEO</name>
<gene>
    <name evidence="2" type="ORF">DM02DRAFT_67216</name>
</gene>
<feature type="compositionally biased region" description="Polar residues" evidence="1">
    <location>
        <begin position="340"/>
        <end position="349"/>
    </location>
</feature>
<protein>
    <submittedName>
        <fullName evidence="2">Uncharacterized protein</fullName>
    </submittedName>
</protein>
<proteinExistence type="predicted"/>
<reference evidence="2 3" key="1">
    <citation type="journal article" date="2018" name="Sci. Rep.">
        <title>Comparative genomics provides insights into the lifestyle and reveals functional heterogeneity of dark septate endophytic fungi.</title>
        <authorList>
            <person name="Knapp D.G."/>
            <person name="Nemeth J.B."/>
            <person name="Barry K."/>
            <person name="Hainaut M."/>
            <person name="Henrissat B."/>
            <person name="Johnson J."/>
            <person name="Kuo A."/>
            <person name="Lim J.H.P."/>
            <person name="Lipzen A."/>
            <person name="Nolan M."/>
            <person name="Ohm R.A."/>
            <person name="Tamas L."/>
            <person name="Grigoriev I.V."/>
            <person name="Spatafora J.W."/>
            <person name="Nagy L.G."/>
            <person name="Kovacs G.M."/>
        </authorList>
    </citation>
    <scope>NUCLEOTIDE SEQUENCE [LARGE SCALE GENOMIC DNA]</scope>
    <source>
        <strain evidence="2 3">DSE2036</strain>
    </source>
</reference>
<sequence length="900" mass="100001">MSAEALMAALEAPDVFLSHKQLQSLVSETPVFTTSLPETAVAYLHAFCSHMHLPTKRRWIGLCLRNMLMVSPVIVKRLAHLDPGLAQIGDVVLNASESEDTRIVAGLIVRQGLAQNMTLQDFWKNGALLNLVTAFPHSTSRSWMKEFKSFVEVLHELLFKQEMTSPHVHHPLSLAISGKVDWPGETRPFVSVQADFITIIGLGADARHVEFIDVPLQHIASMSDQQSTPQDDRGLKRRSAPWNIILEFKPKDWAYRINLSEHNEADLVITFMEKVEAQAFIDDLNQFTGLLSRGKTLPSRTAPDDAFGFPEQSTRIIRPKNLRNKTTPMAPSHTKIACQKDNNSFTTVRPTVPSPETQHRSNAPLEKTRPSEDHESKLQPKCKAKGTLAYAEKKTSNIKNQRSGPEERSEQNAQPSAQGHQVRTGTCSTVTQLESLSEICAPQEVGEASRLLSFKRRMPGLLLKQEQSQRIQPALVGQESAPPAADCDLAGLVAHLQSPDMRSETGILQKLNAETNDENDNIALRSPSPAHNLVLGKRPFGARIPSTPPSKRVRREGGQGLEQTCSASVAVPPTTKRNRVLEDPSSPCGQRKRPSVTLPQGSTRDKQSPFPMKANITSPRTNVDGCSFEPDQRQTPVPHTKRGHSGESNIELLSSNSKRTPASPHAESTAISGHADPRRVNMEKEMADNEIRRTDPFKETALRKIKATTFTRKLSRAMSSSELSNEKWKERAKSDTCFDGDTLVEHDEDPLPTNKRTPAHLCSSPPPLYHDSPSTPGSSSLVEAEPKTSTPVSASDVEATEWEANLQSHQRTLHDRLFRVSNRVMRYIVDNETIIEDISETYHHDGESLLQSLVDRHSTEIDDLSAEMDNKADKMKHSCDHLLKQLAHDRKTVLGITSEK</sequence>
<dbReference type="STRING" id="97972.A0A2V1DHX9"/>
<dbReference type="AlphaFoldDB" id="A0A2V1DHX9"/>
<keyword evidence="3" id="KW-1185">Reference proteome</keyword>
<dbReference type="OrthoDB" id="5374844at2759"/>
<feature type="compositionally biased region" description="Polar residues" evidence="1">
    <location>
        <begin position="772"/>
        <end position="793"/>
    </location>
</feature>
<organism evidence="2 3">
    <name type="scientific">Periconia macrospinosa</name>
    <dbReference type="NCBI Taxonomy" id="97972"/>
    <lineage>
        <taxon>Eukaryota</taxon>
        <taxon>Fungi</taxon>
        <taxon>Dikarya</taxon>
        <taxon>Ascomycota</taxon>
        <taxon>Pezizomycotina</taxon>
        <taxon>Dothideomycetes</taxon>
        <taxon>Pleosporomycetidae</taxon>
        <taxon>Pleosporales</taxon>
        <taxon>Massarineae</taxon>
        <taxon>Periconiaceae</taxon>
        <taxon>Periconia</taxon>
    </lineage>
</organism>
<evidence type="ECO:0000313" key="3">
    <source>
        <dbReference type="Proteomes" id="UP000244855"/>
    </source>
</evidence>
<feature type="compositionally biased region" description="Polar residues" evidence="1">
    <location>
        <begin position="646"/>
        <end position="660"/>
    </location>
</feature>
<feature type="compositionally biased region" description="Basic and acidic residues" evidence="1">
    <location>
        <begin position="366"/>
        <end position="378"/>
    </location>
</feature>
<dbReference type="Proteomes" id="UP000244855">
    <property type="component" value="Unassembled WGS sequence"/>
</dbReference>
<feature type="region of interest" description="Disordered" evidence="1">
    <location>
        <begin position="739"/>
        <end position="796"/>
    </location>
</feature>
<feature type="region of interest" description="Disordered" evidence="1">
    <location>
        <begin position="321"/>
        <end position="426"/>
    </location>
</feature>
<dbReference type="EMBL" id="KZ805428">
    <property type="protein sequence ID" value="PVH97787.1"/>
    <property type="molecule type" value="Genomic_DNA"/>
</dbReference>